<evidence type="ECO:0000313" key="3">
    <source>
        <dbReference type="Proteomes" id="UP001141434"/>
    </source>
</evidence>
<dbReference type="Proteomes" id="UP001141434">
    <property type="component" value="Unassembled WGS sequence"/>
</dbReference>
<gene>
    <name evidence="2" type="ORF">NUU61_008853</name>
</gene>
<keyword evidence="3" id="KW-1185">Reference proteome</keyword>
<dbReference type="AlphaFoldDB" id="A0A9W9EM67"/>
<dbReference type="EMBL" id="JAPMSZ010000011">
    <property type="protein sequence ID" value="KAJ5084274.1"/>
    <property type="molecule type" value="Genomic_DNA"/>
</dbReference>
<reference evidence="2" key="2">
    <citation type="journal article" date="2023" name="IMA Fungus">
        <title>Comparative genomic study of the Penicillium genus elucidates a diverse pangenome and 15 lateral gene transfer events.</title>
        <authorList>
            <person name="Petersen C."/>
            <person name="Sorensen T."/>
            <person name="Nielsen M.R."/>
            <person name="Sondergaard T.E."/>
            <person name="Sorensen J.L."/>
            <person name="Fitzpatrick D.A."/>
            <person name="Frisvad J.C."/>
            <person name="Nielsen K.L."/>
        </authorList>
    </citation>
    <scope>NUCLEOTIDE SEQUENCE</scope>
    <source>
        <strain evidence="2">IBT 34128</strain>
    </source>
</reference>
<name>A0A9W9EM67_9EURO</name>
<dbReference type="RefSeq" id="XP_056507671.1">
    <property type="nucleotide sequence ID" value="XM_056659378.1"/>
</dbReference>
<dbReference type="GeneID" id="81398547"/>
<comment type="caution">
    <text evidence="2">The sequence shown here is derived from an EMBL/GenBank/DDBJ whole genome shotgun (WGS) entry which is preliminary data.</text>
</comment>
<feature type="region of interest" description="Disordered" evidence="1">
    <location>
        <begin position="1"/>
        <end position="48"/>
    </location>
</feature>
<organism evidence="2 3">
    <name type="scientific">Penicillium alfredii</name>
    <dbReference type="NCBI Taxonomy" id="1506179"/>
    <lineage>
        <taxon>Eukaryota</taxon>
        <taxon>Fungi</taxon>
        <taxon>Dikarya</taxon>
        <taxon>Ascomycota</taxon>
        <taxon>Pezizomycotina</taxon>
        <taxon>Eurotiomycetes</taxon>
        <taxon>Eurotiomycetidae</taxon>
        <taxon>Eurotiales</taxon>
        <taxon>Aspergillaceae</taxon>
        <taxon>Penicillium</taxon>
    </lineage>
</organism>
<protein>
    <submittedName>
        <fullName evidence="2">Uncharacterized protein</fullName>
    </submittedName>
</protein>
<proteinExistence type="predicted"/>
<evidence type="ECO:0000313" key="2">
    <source>
        <dbReference type="EMBL" id="KAJ5084274.1"/>
    </source>
</evidence>
<sequence length="62" mass="7059">MSSYDQSSDAGRRDFPSDRRETNEKDFEGIKTTRTSSQAEDEMKGFFNKDAIDGFVQRSLTA</sequence>
<evidence type="ECO:0000256" key="1">
    <source>
        <dbReference type="SAM" id="MobiDB-lite"/>
    </source>
</evidence>
<reference evidence="2" key="1">
    <citation type="submission" date="2022-11" db="EMBL/GenBank/DDBJ databases">
        <authorList>
            <person name="Petersen C."/>
        </authorList>
    </citation>
    <scope>NUCLEOTIDE SEQUENCE</scope>
    <source>
        <strain evidence="2">IBT 34128</strain>
    </source>
</reference>
<accession>A0A9W9EM67</accession>
<feature type="compositionally biased region" description="Basic and acidic residues" evidence="1">
    <location>
        <begin position="10"/>
        <end position="31"/>
    </location>
</feature>